<evidence type="ECO:0000259" key="1">
    <source>
        <dbReference type="Pfam" id="PF01368"/>
    </source>
</evidence>
<dbReference type="InterPro" id="IPR001667">
    <property type="entry name" value="DDH_dom"/>
</dbReference>
<feature type="domain" description="DDH" evidence="1">
    <location>
        <begin position="13"/>
        <end position="153"/>
    </location>
</feature>
<dbReference type="Pfam" id="PF01368">
    <property type="entry name" value="DHH"/>
    <property type="match status" value="1"/>
</dbReference>
<gene>
    <name evidence="3" type="ORF">H9968_09355</name>
</gene>
<evidence type="ECO:0000313" key="4">
    <source>
        <dbReference type="Proteomes" id="UP000824049"/>
    </source>
</evidence>
<name>A0A9D2EMK0_9FIRM</name>
<dbReference type="PANTHER" id="PTHR47618:SF1">
    <property type="entry name" value="BIFUNCTIONAL OLIGORIBONUCLEASE AND PAP PHOSPHATASE NRNA"/>
    <property type="match status" value="1"/>
</dbReference>
<organism evidence="3 4">
    <name type="scientific">Candidatus Anaerobutyricum stercoris</name>
    <dbReference type="NCBI Taxonomy" id="2838457"/>
    <lineage>
        <taxon>Bacteria</taxon>
        <taxon>Bacillati</taxon>
        <taxon>Bacillota</taxon>
        <taxon>Clostridia</taxon>
        <taxon>Lachnospirales</taxon>
        <taxon>Lachnospiraceae</taxon>
        <taxon>Anaerobutyricum</taxon>
    </lineage>
</organism>
<dbReference type="InterPro" id="IPR003156">
    <property type="entry name" value="DHHA1_dom"/>
</dbReference>
<dbReference type="EMBL" id="DXBR01000086">
    <property type="protein sequence ID" value="HIZ40110.1"/>
    <property type="molecule type" value="Genomic_DNA"/>
</dbReference>
<evidence type="ECO:0000259" key="2">
    <source>
        <dbReference type="Pfam" id="PF02272"/>
    </source>
</evidence>
<protein>
    <submittedName>
        <fullName evidence="3">Bifunctional oligoribonuclease/PAP phosphatase NrnA</fullName>
    </submittedName>
</protein>
<dbReference type="Gene3D" id="3.90.1640.10">
    <property type="entry name" value="inorganic pyrophosphatase (n-terminal core)"/>
    <property type="match status" value="1"/>
</dbReference>
<dbReference type="Gene3D" id="3.10.310.30">
    <property type="match status" value="1"/>
</dbReference>
<evidence type="ECO:0000313" key="3">
    <source>
        <dbReference type="EMBL" id="HIZ40110.1"/>
    </source>
</evidence>
<accession>A0A9D2EMK0</accession>
<reference evidence="3" key="2">
    <citation type="submission" date="2021-04" db="EMBL/GenBank/DDBJ databases">
        <authorList>
            <person name="Gilroy R."/>
        </authorList>
    </citation>
    <scope>NUCLEOTIDE SEQUENCE</scope>
    <source>
        <strain evidence="3">CHK179-28034</strain>
    </source>
</reference>
<dbReference type="GO" id="GO:0003676">
    <property type="term" value="F:nucleic acid binding"/>
    <property type="evidence" value="ECO:0007669"/>
    <property type="project" value="InterPro"/>
</dbReference>
<proteinExistence type="predicted"/>
<dbReference type="SUPFAM" id="SSF64182">
    <property type="entry name" value="DHH phosphoesterases"/>
    <property type="match status" value="1"/>
</dbReference>
<sequence length="321" mass="36071">MSLFHRKIKEAERIAISGHINPDGDCVGACLGLCAYILDLDPKKKVDILLEPISEKFRFLAYADHIMQEKTEEEPYDLYFSLDCSDKERLGAFQELFEEARFTICVDHHISNQGFGDLRFIDADASSTCEILYDILEEKKISFDTAQCLYLGIVHDTGVFKHSNTTRKVMEIAGALIDKGVRPDFIIDETFYKKTYIQNQILGRALMESILLLDGRIIFSAIKKKDMDFYGIESGDLDGVIDQLRVTEGVECALFLYEKTEGQFKVSLRSNGKVDVRKIAEQFGGGGHVKAAGCTVEGNVRDIVNSISPLIDQQLEQGKDV</sequence>
<dbReference type="InterPro" id="IPR051319">
    <property type="entry name" value="Oligoribo/pAp-PDE_c-di-AMP_PDE"/>
</dbReference>
<dbReference type="PANTHER" id="PTHR47618">
    <property type="entry name" value="BIFUNCTIONAL OLIGORIBONUCLEASE AND PAP PHOSPHATASE NRNA"/>
    <property type="match status" value="1"/>
</dbReference>
<dbReference type="Pfam" id="PF02272">
    <property type="entry name" value="DHHA1"/>
    <property type="match status" value="1"/>
</dbReference>
<dbReference type="InterPro" id="IPR038763">
    <property type="entry name" value="DHH_sf"/>
</dbReference>
<comment type="caution">
    <text evidence="3">The sequence shown here is derived from an EMBL/GenBank/DDBJ whole genome shotgun (WGS) entry which is preliminary data.</text>
</comment>
<feature type="domain" description="DHHA1" evidence="2">
    <location>
        <begin position="230"/>
        <end position="307"/>
    </location>
</feature>
<dbReference type="AlphaFoldDB" id="A0A9D2EMK0"/>
<reference evidence="3" key="1">
    <citation type="journal article" date="2021" name="PeerJ">
        <title>Extensive microbial diversity within the chicken gut microbiome revealed by metagenomics and culture.</title>
        <authorList>
            <person name="Gilroy R."/>
            <person name="Ravi A."/>
            <person name="Getino M."/>
            <person name="Pursley I."/>
            <person name="Horton D.L."/>
            <person name="Alikhan N.F."/>
            <person name="Baker D."/>
            <person name="Gharbi K."/>
            <person name="Hall N."/>
            <person name="Watson M."/>
            <person name="Adriaenssens E.M."/>
            <person name="Foster-Nyarko E."/>
            <person name="Jarju S."/>
            <person name="Secka A."/>
            <person name="Antonio M."/>
            <person name="Oren A."/>
            <person name="Chaudhuri R.R."/>
            <person name="La Ragione R."/>
            <person name="Hildebrand F."/>
            <person name="Pallen M.J."/>
        </authorList>
    </citation>
    <scope>NUCLEOTIDE SEQUENCE</scope>
    <source>
        <strain evidence="3">CHK179-28034</strain>
    </source>
</reference>
<dbReference type="Proteomes" id="UP000824049">
    <property type="component" value="Unassembled WGS sequence"/>
</dbReference>